<dbReference type="GeneID" id="37200653"/>
<reference evidence="1 2" key="1">
    <citation type="submission" date="2018-02" db="EMBL/GenBank/DDBJ databases">
        <title>The genomes of Aspergillus section Nigri reveals drivers in fungal speciation.</title>
        <authorList>
            <consortium name="DOE Joint Genome Institute"/>
            <person name="Vesth T.C."/>
            <person name="Nybo J."/>
            <person name="Theobald S."/>
            <person name="Brandl J."/>
            <person name="Frisvad J.C."/>
            <person name="Nielsen K.F."/>
            <person name="Lyhne E.K."/>
            <person name="Kogle M.E."/>
            <person name="Kuo A."/>
            <person name="Riley R."/>
            <person name="Clum A."/>
            <person name="Nolan M."/>
            <person name="Lipzen A."/>
            <person name="Salamov A."/>
            <person name="Henrissat B."/>
            <person name="Wiebenga A."/>
            <person name="De vries R.P."/>
            <person name="Grigoriev I.V."/>
            <person name="Mortensen U.H."/>
            <person name="Andersen M.R."/>
            <person name="Baker S.E."/>
        </authorList>
    </citation>
    <scope>NUCLEOTIDE SEQUENCE [LARGE SCALE GENOMIC DNA]</scope>
    <source>
        <strain evidence="1 2">CBS 101889</strain>
    </source>
</reference>
<sequence>MSNCQDYEHETVSIDGFASAEVVEEQPKWLRLKPYHQLPPRTKPKAGDLEIVPPPTVAFPVVAPTSPELESWVSYLLHRAGIRCVLCGQTAMSIMGVSIRAHQSEWAIPQADLGRAAEVLRQAGFPSCPAEQEQQRECAVVRSPSNDAPLWKDYPMPAYHFHTDHLYRRHRGDPDQGRGICLYPKRMLISNHYPDPPIGPASHPHGPGCWYEEHNSHLADVTRVYMTTDDSSLPIPELGFADFRGRQSSNHYPVYMLARHHHLENLARLEVRDRHSSCGGMWWKWQLVLCVKVLIRDAMHRYMGWSVDLSDVQSTAIRDYLEALSADNDSNWAKSRLKRVCRAIEGESQYFMYEAKKSLWEVLLYITKARIMSQYVLLRSQSGECRPQGGLYSELQQATHANAYKLAPSKSPTAKQTALESAYMF</sequence>
<accession>A0A395HXZ2</accession>
<dbReference type="AlphaFoldDB" id="A0A395HXZ2"/>
<dbReference type="Proteomes" id="UP000248961">
    <property type="component" value="Unassembled WGS sequence"/>
</dbReference>
<name>A0A395HXZ2_ASPHC</name>
<evidence type="ECO:0000313" key="1">
    <source>
        <dbReference type="EMBL" id="RAL11728.1"/>
    </source>
</evidence>
<dbReference type="VEuPathDB" id="FungiDB:BO97DRAFT_414983"/>
<organism evidence="1 2">
    <name type="scientific">Aspergillus homomorphus (strain CBS 101889)</name>
    <dbReference type="NCBI Taxonomy" id="1450537"/>
    <lineage>
        <taxon>Eukaryota</taxon>
        <taxon>Fungi</taxon>
        <taxon>Dikarya</taxon>
        <taxon>Ascomycota</taxon>
        <taxon>Pezizomycotina</taxon>
        <taxon>Eurotiomycetes</taxon>
        <taxon>Eurotiomycetidae</taxon>
        <taxon>Eurotiales</taxon>
        <taxon>Aspergillaceae</taxon>
        <taxon>Aspergillus</taxon>
        <taxon>Aspergillus subgen. Circumdati</taxon>
    </lineage>
</organism>
<proteinExistence type="predicted"/>
<keyword evidence="2" id="KW-1185">Reference proteome</keyword>
<gene>
    <name evidence="1" type="ORF">BO97DRAFT_414983</name>
</gene>
<protein>
    <submittedName>
        <fullName evidence="1">Uncharacterized protein</fullName>
    </submittedName>
</protein>
<dbReference type="EMBL" id="KZ824287">
    <property type="protein sequence ID" value="RAL11728.1"/>
    <property type="molecule type" value="Genomic_DNA"/>
</dbReference>
<evidence type="ECO:0000313" key="2">
    <source>
        <dbReference type="Proteomes" id="UP000248961"/>
    </source>
</evidence>
<dbReference type="RefSeq" id="XP_025550882.1">
    <property type="nucleotide sequence ID" value="XM_025696364.1"/>
</dbReference>
<dbReference type="OrthoDB" id="4504249at2759"/>